<reference evidence="4" key="1">
    <citation type="journal article" date="2019" name="Int. J. Syst. Evol. Microbiol.">
        <title>The Global Catalogue of Microorganisms (GCM) 10K type strain sequencing project: providing services to taxonomists for standard genome sequencing and annotation.</title>
        <authorList>
            <consortium name="The Broad Institute Genomics Platform"/>
            <consortium name="The Broad Institute Genome Sequencing Center for Infectious Disease"/>
            <person name="Wu L."/>
            <person name="Ma J."/>
        </authorList>
    </citation>
    <scope>NUCLEOTIDE SEQUENCE [LARGE SCALE GENOMIC DNA]</scope>
    <source>
        <strain evidence="4">CGMCC 4.7641</strain>
    </source>
</reference>
<feature type="domain" description="AMP-binding enzyme C-terminal" evidence="2">
    <location>
        <begin position="423"/>
        <end position="495"/>
    </location>
</feature>
<evidence type="ECO:0000259" key="2">
    <source>
        <dbReference type="Pfam" id="PF13193"/>
    </source>
</evidence>
<dbReference type="Pfam" id="PF00501">
    <property type="entry name" value="AMP-binding"/>
    <property type="match status" value="1"/>
</dbReference>
<feature type="domain" description="AMP-dependent synthetase/ligase" evidence="1">
    <location>
        <begin position="15"/>
        <end position="357"/>
    </location>
</feature>
<dbReference type="InterPro" id="IPR025110">
    <property type="entry name" value="AMP-bd_C"/>
</dbReference>
<dbReference type="InterPro" id="IPR000873">
    <property type="entry name" value="AMP-dep_synth/lig_dom"/>
</dbReference>
<protein>
    <submittedName>
        <fullName evidence="3">AMP-binding protein</fullName>
    </submittedName>
</protein>
<dbReference type="PANTHER" id="PTHR45527:SF1">
    <property type="entry name" value="FATTY ACID SYNTHASE"/>
    <property type="match status" value="1"/>
</dbReference>
<dbReference type="PANTHER" id="PTHR45527">
    <property type="entry name" value="NONRIBOSOMAL PEPTIDE SYNTHETASE"/>
    <property type="match status" value="1"/>
</dbReference>
<keyword evidence="4" id="KW-1185">Reference proteome</keyword>
<accession>A0ABW5H3U1</accession>
<dbReference type="SUPFAM" id="SSF56801">
    <property type="entry name" value="Acetyl-CoA synthetase-like"/>
    <property type="match status" value="1"/>
</dbReference>
<sequence>MTGSRVPTRTLYRRFADSAERFGDLPALEAGDERLSYRELAEAAERMAAGIMAATGGAPPGRIGLTAARTPATFAGYLAVQRLGRTVVPLNPAAPATRNKQIVQAGAVGLVLGGTDDLGPPAIPLDDPAPQSVLVPEHRDDPTSTAYILFTSGSTGTPKGVPITHANVSAYLDHVIARYDFGPGARVSQTFDLTFDLSVFDMFTAWSTGAALVVPARGDLLAPVRFVVRKEITHWFSVPSMVSFAKRMRALKPGSMPTLRWSLFCGEPLTLAHARAWAAAAPHSVVENLYGPTECTISCSEYRLPPDSGQWPTPTNGTVPIGHLYPGTEHRILDAAGKPADSGELVVRGAQRFNGYLDPADNVGRFLTIENGLARVHDGERPLTPEHWYRTGDRVSREDGLLVHRGRLDHQVKIRGYRIELGEIESALRDLPGVVDAIVVMLAAEGEEPVLEAACAGTGIDPESALAALRTRLPEYMVPRRITVLAELPLNANGKIDRGAVSTKILELR</sequence>
<dbReference type="Pfam" id="PF13193">
    <property type="entry name" value="AMP-binding_C"/>
    <property type="match status" value="1"/>
</dbReference>
<dbReference type="Gene3D" id="3.40.50.12780">
    <property type="entry name" value="N-terminal domain of ligase-like"/>
    <property type="match status" value="1"/>
</dbReference>
<dbReference type="InterPro" id="IPR045851">
    <property type="entry name" value="AMP-bd_C_sf"/>
</dbReference>
<name>A0ABW5H3U1_9PSEU</name>
<proteinExistence type="predicted"/>
<gene>
    <name evidence="3" type="ORF">ACFSVL_11010</name>
</gene>
<dbReference type="InterPro" id="IPR042099">
    <property type="entry name" value="ANL_N_sf"/>
</dbReference>
<evidence type="ECO:0000259" key="1">
    <source>
        <dbReference type="Pfam" id="PF00501"/>
    </source>
</evidence>
<dbReference type="PROSITE" id="PS00455">
    <property type="entry name" value="AMP_BINDING"/>
    <property type="match status" value="1"/>
</dbReference>
<evidence type="ECO:0000313" key="4">
    <source>
        <dbReference type="Proteomes" id="UP001597483"/>
    </source>
</evidence>
<dbReference type="EMBL" id="JBHUKS010000006">
    <property type="protein sequence ID" value="MFD2467928.1"/>
    <property type="molecule type" value="Genomic_DNA"/>
</dbReference>
<dbReference type="Gene3D" id="3.30.300.30">
    <property type="match status" value="1"/>
</dbReference>
<dbReference type="RefSeq" id="WP_378303094.1">
    <property type="nucleotide sequence ID" value="NZ_JBHUKS010000006.1"/>
</dbReference>
<dbReference type="Proteomes" id="UP001597483">
    <property type="component" value="Unassembled WGS sequence"/>
</dbReference>
<comment type="caution">
    <text evidence="3">The sequence shown here is derived from an EMBL/GenBank/DDBJ whole genome shotgun (WGS) entry which is preliminary data.</text>
</comment>
<organism evidence="3 4">
    <name type="scientific">Amycolatopsis silviterrae</name>
    <dbReference type="NCBI Taxonomy" id="1656914"/>
    <lineage>
        <taxon>Bacteria</taxon>
        <taxon>Bacillati</taxon>
        <taxon>Actinomycetota</taxon>
        <taxon>Actinomycetes</taxon>
        <taxon>Pseudonocardiales</taxon>
        <taxon>Pseudonocardiaceae</taxon>
        <taxon>Amycolatopsis</taxon>
    </lineage>
</organism>
<dbReference type="InterPro" id="IPR020845">
    <property type="entry name" value="AMP-binding_CS"/>
</dbReference>
<evidence type="ECO:0000313" key="3">
    <source>
        <dbReference type="EMBL" id="MFD2467928.1"/>
    </source>
</evidence>